<dbReference type="SMART" id="SM00829">
    <property type="entry name" value="PKS_ER"/>
    <property type="match status" value="1"/>
</dbReference>
<dbReference type="Proteomes" id="UP000785200">
    <property type="component" value="Unassembled WGS sequence"/>
</dbReference>
<dbReference type="SUPFAM" id="SSF51735">
    <property type="entry name" value="NAD(P)-binding Rossmann-fold domains"/>
    <property type="match status" value="1"/>
</dbReference>
<dbReference type="Gene3D" id="3.40.50.720">
    <property type="entry name" value="NAD(P)-binding Rossmann-like Domain"/>
    <property type="match status" value="1"/>
</dbReference>
<dbReference type="AlphaFoldDB" id="A0A9P6VN48"/>
<comment type="caution">
    <text evidence="2">The sequence shown here is derived from an EMBL/GenBank/DDBJ whole genome shotgun (WGS) entry which is preliminary data.</text>
</comment>
<keyword evidence="3" id="KW-1185">Reference proteome</keyword>
<dbReference type="Pfam" id="PF13602">
    <property type="entry name" value="ADH_zinc_N_2"/>
    <property type="match status" value="1"/>
</dbReference>
<dbReference type="GO" id="GO:0016491">
    <property type="term" value="F:oxidoreductase activity"/>
    <property type="evidence" value="ECO:0007669"/>
    <property type="project" value="InterPro"/>
</dbReference>
<dbReference type="Pfam" id="PF08240">
    <property type="entry name" value="ADH_N"/>
    <property type="match status" value="1"/>
</dbReference>
<feature type="domain" description="Enoyl reductase (ER)" evidence="1">
    <location>
        <begin position="26"/>
        <end position="347"/>
    </location>
</feature>
<evidence type="ECO:0000313" key="2">
    <source>
        <dbReference type="EMBL" id="KAG0651068.1"/>
    </source>
</evidence>
<dbReference type="Gene3D" id="3.90.180.10">
    <property type="entry name" value="Medium-chain alcohol dehydrogenases, catalytic domain"/>
    <property type="match status" value="1"/>
</dbReference>
<evidence type="ECO:0000313" key="3">
    <source>
        <dbReference type="Proteomes" id="UP000785200"/>
    </source>
</evidence>
<evidence type="ECO:0000259" key="1">
    <source>
        <dbReference type="SMART" id="SM00829"/>
    </source>
</evidence>
<dbReference type="InterPro" id="IPR036291">
    <property type="entry name" value="NAD(P)-bd_dom_sf"/>
</dbReference>
<dbReference type="CDD" id="cd05289">
    <property type="entry name" value="MDR_like_2"/>
    <property type="match status" value="1"/>
</dbReference>
<dbReference type="InterPro" id="IPR050700">
    <property type="entry name" value="YIM1/Zinc_Alcohol_DH_Fams"/>
</dbReference>
<organism evidence="2 3">
    <name type="scientific">Hyphodiscus hymeniophilus</name>
    <dbReference type="NCBI Taxonomy" id="353542"/>
    <lineage>
        <taxon>Eukaryota</taxon>
        <taxon>Fungi</taxon>
        <taxon>Dikarya</taxon>
        <taxon>Ascomycota</taxon>
        <taxon>Pezizomycotina</taxon>
        <taxon>Leotiomycetes</taxon>
        <taxon>Helotiales</taxon>
        <taxon>Hyphodiscaceae</taxon>
        <taxon>Hyphodiscus</taxon>
    </lineage>
</organism>
<gene>
    <name evidence="2" type="ORF">D0Z07_2368</name>
</gene>
<name>A0A9P6VN48_9HELO</name>
<dbReference type="EMBL" id="VNKQ01000005">
    <property type="protein sequence ID" value="KAG0651068.1"/>
    <property type="molecule type" value="Genomic_DNA"/>
</dbReference>
<proteinExistence type="predicted"/>
<accession>A0A9P6VN48</accession>
<dbReference type="InterPro" id="IPR013154">
    <property type="entry name" value="ADH-like_N"/>
</dbReference>
<dbReference type="InterPro" id="IPR020843">
    <property type="entry name" value="ER"/>
</dbReference>
<dbReference type="PANTHER" id="PTHR11695:SF294">
    <property type="entry name" value="RETICULON-4-INTERACTING PROTEIN 1, MITOCHONDRIAL"/>
    <property type="match status" value="1"/>
</dbReference>
<sequence length="350" mass="36935">MAANIPQTMRAIALSKYCKPNEYAVATLPTPSISNPDELLIKVHAASVNPAGQNDGGKDSFPYKLGYDLAGTVVAVGTSVTNFSPGDEVYSRVPGHLRGSIAQYALSTSSTTALKPKTLSFGEAASMPLAAQTALQSLYRGEAETEGGLRGKTVFIPGALSGTGSFGVQLAKNVFGARVVSTVSSGKVGSVGTLLGKGTPDLVVDYTKDDVVKEIGKGSVDFMFDTVGQTFKSLPLMKKGASIVSISTLPSGKLIREMQPGVPLWLKVMLDVVNWVIELWTGWSGVRYSYLHLVGNTADLEKLAKWVDEGKVKPIVGESVGLEDIEGIRKGCMRIFEGKGGVGKFVIDIA</sequence>
<dbReference type="SUPFAM" id="SSF50129">
    <property type="entry name" value="GroES-like"/>
    <property type="match status" value="1"/>
</dbReference>
<dbReference type="PANTHER" id="PTHR11695">
    <property type="entry name" value="ALCOHOL DEHYDROGENASE RELATED"/>
    <property type="match status" value="1"/>
</dbReference>
<dbReference type="OrthoDB" id="3553344at2759"/>
<reference evidence="2" key="1">
    <citation type="submission" date="2019-07" db="EMBL/GenBank/DDBJ databases">
        <title>Hyphodiscus hymeniophilus genome sequencing and assembly.</title>
        <authorList>
            <person name="Kramer G."/>
            <person name="Nodwell J."/>
        </authorList>
    </citation>
    <scope>NUCLEOTIDE SEQUENCE</scope>
    <source>
        <strain evidence="2">ATCC 34498</strain>
    </source>
</reference>
<protein>
    <submittedName>
        <fullName evidence="2">NOGO-interacting</fullName>
    </submittedName>
</protein>
<dbReference type="InterPro" id="IPR011032">
    <property type="entry name" value="GroES-like_sf"/>
</dbReference>